<keyword evidence="3" id="KW-1185">Reference proteome</keyword>
<feature type="compositionally biased region" description="Basic and acidic residues" evidence="1">
    <location>
        <begin position="44"/>
        <end position="55"/>
    </location>
</feature>
<evidence type="ECO:0000313" key="3">
    <source>
        <dbReference type="Proteomes" id="UP000233551"/>
    </source>
</evidence>
<organism evidence="2 3">
    <name type="scientific">Punica granatum</name>
    <name type="common">Pomegranate</name>
    <dbReference type="NCBI Taxonomy" id="22663"/>
    <lineage>
        <taxon>Eukaryota</taxon>
        <taxon>Viridiplantae</taxon>
        <taxon>Streptophyta</taxon>
        <taxon>Embryophyta</taxon>
        <taxon>Tracheophyta</taxon>
        <taxon>Spermatophyta</taxon>
        <taxon>Magnoliopsida</taxon>
        <taxon>eudicotyledons</taxon>
        <taxon>Gunneridae</taxon>
        <taxon>Pentapetalae</taxon>
        <taxon>rosids</taxon>
        <taxon>malvids</taxon>
        <taxon>Myrtales</taxon>
        <taxon>Lythraceae</taxon>
        <taxon>Punica</taxon>
    </lineage>
</organism>
<reference evidence="2 3" key="1">
    <citation type="submission" date="2017-11" db="EMBL/GenBank/DDBJ databases">
        <title>De-novo sequencing of pomegranate (Punica granatum L.) genome.</title>
        <authorList>
            <person name="Akparov Z."/>
            <person name="Amiraslanov A."/>
            <person name="Hajiyeva S."/>
            <person name="Abbasov M."/>
            <person name="Kaur K."/>
            <person name="Hamwieh A."/>
            <person name="Solovyev V."/>
            <person name="Salamov A."/>
            <person name="Braich B."/>
            <person name="Kosarev P."/>
            <person name="Mahmoud A."/>
            <person name="Hajiyev E."/>
            <person name="Babayeva S."/>
            <person name="Izzatullayeva V."/>
            <person name="Mammadov A."/>
            <person name="Mammadov A."/>
            <person name="Sharifova S."/>
            <person name="Ojaghi J."/>
            <person name="Eynullazada K."/>
            <person name="Bayramov B."/>
            <person name="Abdulazimova A."/>
            <person name="Shahmuradov I."/>
        </authorList>
    </citation>
    <scope>NUCLEOTIDE SEQUENCE [LARGE SCALE GENOMIC DNA]</scope>
    <source>
        <strain evidence="3">cv. AG2017</strain>
        <tissue evidence="2">Leaf</tissue>
    </source>
</reference>
<dbReference type="AlphaFoldDB" id="A0A2I0IZV2"/>
<sequence length="64" mass="7149">MGLLTGPPHPRLEISRVRFDENSRLWRALSGVGVAGGGAPHPNNIERKRKEERDGSSFCRSMVY</sequence>
<comment type="caution">
    <text evidence="2">The sequence shown here is derived from an EMBL/GenBank/DDBJ whole genome shotgun (WGS) entry which is preliminary data.</text>
</comment>
<dbReference type="Proteomes" id="UP000233551">
    <property type="component" value="Unassembled WGS sequence"/>
</dbReference>
<feature type="region of interest" description="Disordered" evidence="1">
    <location>
        <begin position="36"/>
        <end position="64"/>
    </location>
</feature>
<proteinExistence type="predicted"/>
<protein>
    <submittedName>
        <fullName evidence="2">Uncharacterized protein</fullName>
    </submittedName>
</protein>
<gene>
    <name evidence="2" type="ORF">CRG98_030122</name>
</gene>
<accession>A0A2I0IZV2</accession>
<dbReference type="EMBL" id="PGOL01002237">
    <property type="protein sequence ID" value="PKI49505.1"/>
    <property type="molecule type" value="Genomic_DNA"/>
</dbReference>
<evidence type="ECO:0000256" key="1">
    <source>
        <dbReference type="SAM" id="MobiDB-lite"/>
    </source>
</evidence>
<name>A0A2I0IZV2_PUNGR</name>
<evidence type="ECO:0000313" key="2">
    <source>
        <dbReference type="EMBL" id="PKI49505.1"/>
    </source>
</evidence>